<evidence type="ECO:0000256" key="1">
    <source>
        <dbReference type="SAM" id="Phobius"/>
    </source>
</evidence>
<reference evidence="2 3" key="1">
    <citation type="submission" date="2019-02" db="EMBL/GenBank/DDBJ databases">
        <title>Genomic Encyclopedia of Type Strains, Phase IV (KMG-IV): sequencing the most valuable type-strain genomes for metagenomic binning, comparative biology and taxonomic classification.</title>
        <authorList>
            <person name="Goeker M."/>
        </authorList>
    </citation>
    <scope>NUCLEOTIDE SEQUENCE [LARGE SCALE GENOMIC DNA]</scope>
    <source>
        <strain evidence="2 3">DSM 10617</strain>
    </source>
</reference>
<dbReference type="EMBL" id="SGWV01000013">
    <property type="protein sequence ID" value="RZS46888.1"/>
    <property type="molecule type" value="Genomic_DNA"/>
</dbReference>
<protein>
    <submittedName>
        <fullName evidence="2">Uncharacterized protein</fullName>
    </submittedName>
</protein>
<comment type="caution">
    <text evidence="2">The sequence shown here is derived from an EMBL/GenBank/DDBJ whole genome shotgun (WGS) entry which is preliminary data.</text>
</comment>
<keyword evidence="1" id="KW-1133">Transmembrane helix</keyword>
<dbReference type="AlphaFoldDB" id="A0A4Q7L8W7"/>
<gene>
    <name evidence="2" type="ORF">EV685_3920</name>
</gene>
<keyword evidence="1" id="KW-0472">Membrane</keyword>
<sequence>MNSTSNQPDLSTLATLAGLVRLSLVLVCTPALLAAAVVASAVVVLGWPLAWLARSVKRMPTAGLRRRNLNAAH</sequence>
<dbReference type="Proteomes" id="UP000293433">
    <property type="component" value="Unassembled WGS sequence"/>
</dbReference>
<proteinExistence type="predicted"/>
<keyword evidence="3" id="KW-1185">Reference proteome</keyword>
<evidence type="ECO:0000313" key="2">
    <source>
        <dbReference type="EMBL" id="RZS46888.1"/>
    </source>
</evidence>
<name>A0A4Q7L8W7_9BURK</name>
<accession>A0A4Q7L8W7</accession>
<keyword evidence="1" id="KW-0812">Transmembrane</keyword>
<organism evidence="2 3">
    <name type="scientific">Sphaerotilus mobilis</name>
    <dbReference type="NCBI Taxonomy" id="47994"/>
    <lineage>
        <taxon>Bacteria</taxon>
        <taxon>Pseudomonadati</taxon>
        <taxon>Pseudomonadota</taxon>
        <taxon>Betaproteobacteria</taxon>
        <taxon>Burkholderiales</taxon>
        <taxon>Sphaerotilaceae</taxon>
        <taxon>Sphaerotilus</taxon>
    </lineage>
</organism>
<feature type="transmembrane region" description="Helical" evidence="1">
    <location>
        <begin position="20"/>
        <end position="50"/>
    </location>
</feature>
<dbReference type="RefSeq" id="WP_130483732.1">
    <property type="nucleotide sequence ID" value="NZ_SGWV01000013.1"/>
</dbReference>
<evidence type="ECO:0000313" key="3">
    <source>
        <dbReference type="Proteomes" id="UP000293433"/>
    </source>
</evidence>